<feature type="compositionally biased region" description="Low complexity" evidence="1">
    <location>
        <begin position="165"/>
        <end position="175"/>
    </location>
</feature>
<feature type="compositionally biased region" description="Basic and acidic residues" evidence="1">
    <location>
        <begin position="50"/>
        <end position="66"/>
    </location>
</feature>
<comment type="caution">
    <text evidence="2">The sequence shown here is derived from an EMBL/GenBank/DDBJ whole genome shotgun (WGS) entry which is preliminary data.</text>
</comment>
<accession>A0ABR1TS52</accession>
<dbReference type="Proteomes" id="UP001480595">
    <property type="component" value="Unassembled WGS sequence"/>
</dbReference>
<organism evidence="2 3">
    <name type="scientific">Apiospora phragmitis</name>
    <dbReference type="NCBI Taxonomy" id="2905665"/>
    <lineage>
        <taxon>Eukaryota</taxon>
        <taxon>Fungi</taxon>
        <taxon>Dikarya</taxon>
        <taxon>Ascomycota</taxon>
        <taxon>Pezizomycotina</taxon>
        <taxon>Sordariomycetes</taxon>
        <taxon>Xylariomycetidae</taxon>
        <taxon>Amphisphaeriales</taxon>
        <taxon>Apiosporaceae</taxon>
        <taxon>Apiospora</taxon>
    </lineage>
</organism>
<dbReference type="Gene3D" id="3.30.160.60">
    <property type="entry name" value="Classic Zinc Finger"/>
    <property type="match status" value="1"/>
</dbReference>
<sequence>MDPSRQDQLGDEDLHLHTSSSRLTRIPSSSVDGSHNNLTPSITPGNLLFDFDRPVTSRRAHPEDRISPASHYSAPSSVSSRPPSLPSSYYLEFSGDIEGQPRFSCAPSLRVHPAPEHDTSPPHPSRSTTADMSTVALHYDSRFEMGVPRSSYTWPGMDSGADLLGHGLGSVSHGSDASLTPPSTSRSVTASPSRGTLTPEQRELKRQRDLARRDSKASLRARRGMSSSYSSHSPPVSMNEFPPSSALPVYTTSSSQISLLAEPVTTVSGTGYIPSYSSPLPEPSHSMFSGNFSSLPSNAYMNMDYSSAYPQASSSHSANSHYETARSSSMHDSHMQLYPVPHVLSSGSSPNHEGHVRVVQSRPKPQCWEHGCNGRQFSTFSNLLRHQREKSGQAAKAVCPNCGAEFTRTTARNGHLAHDKCKQRRNS</sequence>
<reference evidence="2 3" key="1">
    <citation type="submission" date="2023-01" db="EMBL/GenBank/DDBJ databases">
        <title>Analysis of 21 Apiospora genomes using comparative genomics revels a genus with tremendous synthesis potential of carbohydrate active enzymes and secondary metabolites.</title>
        <authorList>
            <person name="Sorensen T."/>
        </authorList>
    </citation>
    <scope>NUCLEOTIDE SEQUENCE [LARGE SCALE GENOMIC DNA]</scope>
    <source>
        <strain evidence="2 3">CBS 135458</strain>
    </source>
</reference>
<feature type="compositionally biased region" description="Low complexity" evidence="1">
    <location>
        <begin position="18"/>
        <end position="30"/>
    </location>
</feature>
<evidence type="ECO:0000256" key="1">
    <source>
        <dbReference type="SAM" id="MobiDB-lite"/>
    </source>
</evidence>
<dbReference type="EMBL" id="JAQQWL010000011">
    <property type="protein sequence ID" value="KAK8049468.1"/>
    <property type="molecule type" value="Genomic_DNA"/>
</dbReference>
<evidence type="ECO:0000313" key="2">
    <source>
        <dbReference type="EMBL" id="KAK8049468.1"/>
    </source>
</evidence>
<feature type="compositionally biased region" description="Low complexity" evidence="1">
    <location>
        <begin position="226"/>
        <end position="237"/>
    </location>
</feature>
<keyword evidence="3" id="KW-1185">Reference proteome</keyword>
<name>A0ABR1TS52_9PEZI</name>
<feature type="region of interest" description="Disordered" evidence="1">
    <location>
        <begin position="101"/>
        <end position="130"/>
    </location>
</feature>
<feature type="compositionally biased region" description="Polar residues" evidence="1">
    <location>
        <begin position="177"/>
        <end position="199"/>
    </location>
</feature>
<feature type="compositionally biased region" description="Low complexity" evidence="1">
    <location>
        <begin position="67"/>
        <end position="85"/>
    </location>
</feature>
<feature type="region of interest" description="Disordered" evidence="1">
    <location>
        <begin position="165"/>
        <end position="240"/>
    </location>
</feature>
<feature type="region of interest" description="Disordered" evidence="1">
    <location>
        <begin position="1"/>
        <end position="85"/>
    </location>
</feature>
<protein>
    <submittedName>
        <fullName evidence="2">Uncharacterized protein</fullName>
    </submittedName>
</protein>
<feature type="compositionally biased region" description="Basic and acidic residues" evidence="1">
    <location>
        <begin position="200"/>
        <end position="217"/>
    </location>
</feature>
<dbReference type="GeneID" id="92095670"/>
<proteinExistence type="predicted"/>
<feature type="compositionally biased region" description="Polar residues" evidence="1">
    <location>
        <begin position="31"/>
        <end position="44"/>
    </location>
</feature>
<dbReference type="RefSeq" id="XP_066711717.1">
    <property type="nucleotide sequence ID" value="XM_066862607.1"/>
</dbReference>
<evidence type="ECO:0000313" key="3">
    <source>
        <dbReference type="Proteomes" id="UP001480595"/>
    </source>
</evidence>
<gene>
    <name evidence="2" type="ORF">PG994_011198</name>
</gene>